<feature type="transmembrane region" description="Helical" evidence="8">
    <location>
        <begin position="344"/>
        <end position="365"/>
    </location>
</feature>
<proteinExistence type="predicted"/>
<feature type="transmembrane region" description="Helical" evidence="8">
    <location>
        <begin position="234"/>
        <end position="256"/>
    </location>
</feature>
<evidence type="ECO:0000256" key="7">
    <source>
        <dbReference type="SAM" id="MobiDB-lite"/>
    </source>
</evidence>
<feature type="transmembrane region" description="Helical" evidence="8">
    <location>
        <begin position="41"/>
        <end position="59"/>
    </location>
</feature>
<keyword evidence="5 8" id="KW-1133">Transmembrane helix</keyword>
<evidence type="ECO:0000256" key="8">
    <source>
        <dbReference type="SAM" id="Phobius"/>
    </source>
</evidence>
<keyword evidence="3" id="KW-0997">Cell inner membrane</keyword>
<feature type="compositionally biased region" description="Basic and acidic residues" evidence="7">
    <location>
        <begin position="1"/>
        <end position="10"/>
    </location>
</feature>
<feature type="transmembrane region" description="Helical" evidence="8">
    <location>
        <begin position="472"/>
        <end position="496"/>
    </location>
</feature>
<accession>A0A838ABG0</accession>
<comment type="caution">
    <text evidence="10">The sequence shown here is derived from an EMBL/GenBank/DDBJ whole genome shotgun (WGS) entry which is preliminary data.</text>
</comment>
<dbReference type="Pfam" id="PF06808">
    <property type="entry name" value="DctM"/>
    <property type="match status" value="1"/>
</dbReference>
<name>A0A838ABG0_9PSEU</name>
<feature type="region of interest" description="Disordered" evidence="7">
    <location>
        <begin position="1"/>
        <end position="26"/>
    </location>
</feature>
<dbReference type="GO" id="GO:0005886">
    <property type="term" value="C:plasma membrane"/>
    <property type="evidence" value="ECO:0007669"/>
    <property type="project" value="UniProtKB-SubCell"/>
</dbReference>
<reference evidence="10 11" key="1">
    <citation type="submission" date="2020-07" db="EMBL/GenBank/DDBJ databases">
        <title>Genome of Haloechinothrix sp.</title>
        <authorList>
            <person name="Tang S.-K."/>
            <person name="Yang L."/>
            <person name="Zhu W.-Y."/>
        </authorList>
    </citation>
    <scope>NUCLEOTIDE SEQUENCE [LARGE SCALE GENOMIC DNA]</scope>
    <source>
        <strain evidence="10 11">YIM 98757</strain>
    </source>
</reference>
<feature type="domain" description="TRAP C4-dicarboxylate transport system permease DctM subunit" evidence="9">
    <location>
        <begin position="71"/>
        <end position="495"/>
    </location>
</feature>
<evidence type="ECO:0000256" key="3">
    <source>
        <dbReference type="ARBA" id="ARBA00022519"/>
    </source>
</evidence>
<dbReference type="Proteomes" id="UP000582974">
    <property type="component" value="Unassembled WGS sequence"/>
</dbReference>
<feature type="transmembrane region" description="Helical" evidence="8">
    <location>
        <begin position="198"/>
        <end position="222"/>
    </location>
</feature>
<dbReference type="PANTHER" id="PTHR33362">
    <property type="entry name" value="SIALIC ACID TRAP TRANSPORTER PERMEASE PROTEIN SIAT-RELATED"/>
    <property type="match status" value="1"/>
</dbReference>
<evidence type="ECO:0000256" key="1">
    <source>
        <dbReference type="ARBA" id="ARBA00004429"/>
    </source>
</evidence>
<dbReference type="EMBL" id="JACCKD010000004">
    <property type="protein sequence ID" value="MBA0126574.1"/>
    <property type="molecule type" value="Genomic_DNA"/>
</dbReference>
<comment type="subcellular location">
    <subcellularLocation>
        <location evidence="1">Cell inner membrane</location>
        <topology evidence="1">Multi-pass membrane protein</topology>
    </subcellularLocation>
</comment>
<evidence type="ECO:0000256" key="6">
    <source>
        <dbReference type="ARBA" id="ARBA00023136"/>
    </source>
</evidence>
<feature type="transmembrane region" description="Helical" evidence="8">
    <location>
        <begin position="291"/>
        <end position="324"/>
    </location>
</feature>
<keyword evidence="4 8" id="KW-0812">Transmembrane</keyword>
<dbReference type="InterPro" id="IPR010656">
    <property type="entry name" value="DctM"/>
</dbReference>
<feature type="transmembrane region" description="Helical" evidence="8">
    <location>
        <begin position="386"/>
        <end position="414"/>
    </location>
</feature>
<dbReference type="AlphaFoldDB" id="A0A838ABG0"/>
<keyword evidence="6 8" id="KW-0472">Membrane</keyword>
<evidence type="ECO:0000256" key="2">
    <source>
        <dbReference type="ARBA" id="ARBA00022475"/>
    </source>
</evidence>
<keyword evidence="2" id="KW-1003">Cell membrane</keyword>
<feature type="transmembrane region" description="Helical" evidence="8">
    <location>
        <begin position="426"/>
        <end position="451"/>
    </location>
</feature>
<evidence type="ECO:0000256" key="4">
    <source>
        <dbReference type="ARBA" id="ARBA00022692"/>
    </source>
</evidence>
<feature type="transmembrane region" description="Helical" evidence="8">
    <location>
        <begin position="157"/>
        <end position="186"/>
    </location>
</feature>
<protein>
    <submittedName>
        <fullName evidence="10">TRAP transporter large permease subunit</fullName>
    </submittedName>
</protein>
<dbReference type="GO" id="GO:0022857">
    <property type="term" value="F:transmembrane transporter activity"/>
    <property type="evidence" value="ECO:0007669"/>
    <property type="project" value="TreeGrafter"/>
</dbReference>
<feature type="transmembrane region" description="Helical" evidence="8">
    <location>
        <begin position="65"/>
        <end position="96"/>
    </location>
</feature>
<evidence type="ECO:0000256" key="5">
    <source>
        <dbReference type="ARBA" id="ARBA00022989"/>
    </source>
</evidence>
<dbReference type="RefSeq" id="WP_180893384.1">
    <property type="nucleotide sequence ID" value="NZ_JACCKD010000004.1"/>
</dbReference>
<gene>
    <name evidence="10" type="ORF">H0B56_13565</name>
</gene>
<dbReference type="PANTHER" id="PTHR33362:SF5">
    <property type="entry name" value="C4-DICARBOXYLATE TRAP TRANSPORTER LARGE PERMEASE PROTEIN DCTM"/>
    <property type="match status" value="1"/>
</dbReference>
<evidence type="ECO:0000313" key="10">
    <source>
        <dbReference type="EMBL" id="MBA0126574.1"/>
    </source>
</evidence>
<organism evidence="10 11">
    <name type="scientific">Haloechinothrix aidingensis</name>
    <dbReference type="NCBI Taxonomy" id="2752311"/>
    <lineage>
        <taxon>Bacteria</taxon>
        <taxon>Bacillati</taxon>
        <taxon>Actinomycetota</taxon>
        <taxon>Actinomycetes</taxon>
        <taxon>Pseudonocardiales</taxon>
        <taxon>Pseudonocardiaceae</taxon>
        <taxon>Haloechinothrix</taxon>
    </lineage>
</organism>
<evidence type="ECO:0000313" key="11">
    <source>
        <dbReference type="Proteomes" id="UP000582974"/>
    </source>
</evidence>
<feature type="transmembrane region" description="Helical" evidence="8">
    <location>
        <begin position="117"/>
        <end position="137"/>
    </location>
</feature>
<dbReference type="InterPro" id="IPR004681">
    <property type="entry name" value="TRAP_DctM"/>
</dbReference>
<sequence>MTGSRVERDGPGTSLAAGAAPRAGVAGGPGAHRKGAWWPRVAAPAVAAICVLLMFGPFTRETVGAAAILATVLLIFLKVPVGIALAAPAVAALYALRGPRTLETMLATVPFDAVSQWTLGVIPMFVFMGLLLARSGVTDTLYTAARHWLGWLPGGLAIGTTAAGTGLAAVSGSTVATTYTLARIGIPEMLRAGYDRRVAVGSVIVAGLPGQLIPPSIFLVIYAGIAQVPVGPQLIAGIGPGLLVAFGYATMILALCRLRPSLAGRGTGTRLDGSTWHTRLRSAARCWPVPVLITAVVGSMFTGVLTATEAGAAGALGALLLTLWYKRTDRPLSAVAGAATDTVATVGSVFLLLIGAMILSRLLAVSGIGTGFAQWVTELGLGRVSFLLLLVAAYLVFGTFMDPLSIMLLTVPLLVPTLDTMDISLLWFGVFVVFLAELAIVTPPVGILSFIVHRIVADPEVNGGQTITLGDIFRAVAWFLPVTLVICVLLIVWPGIATFLPELM</sequence>
<keyword evidence="11" id="KW-1185">Reference proteome</keyword>
<evidence type="ECO:0000259" key="9">
    <source>
        <dbReference type="Pfam" id="PF06808"/>
    </source>
</evidence>